<keyword evidence="6" id="KW-0547">Nucleotide-binding</keyword>
<evidence type="ECO:0000256" key="8">
    <source>
        <dbReference type="ARBA" id="ARBA00022967"/>
    </source>
</evidence>
<dbReference type="InterPro" id="IPR013563">
    <property type="entry name" value="Oligopep_ABC_C"/>
</dbReference>
<dbReference type="RefSeq" id="WP_051586674.1">
    <property type="nucleotide sequence ID" value="NZ_JFYZ01000001.1"/>
</dbReference>
<keyword evidence="3" id="KW-0813">Transport</keyword>
<evidence type="ECO:0000256" key="2">
    <source>
        <dbReference type="ARBA" id="ARBA00005417"/>
    </source>
</evidence>
<dbReference type="InterPro" id="IPR003593">
    <property type="entry name" value="AAA+_ATPase"/>
</dbReference>
<evidence type="ECO:0000256" key="6">
    <source>
        <dbReference type="ARBA" id="ARBA00022741"/>
    </source>
</evidence>
<feature type="domain" description="ABC transporter" evidence="10">
    <location>
        <begin position="302"/>
        <end position="543"/>
    </location>
</feature>
<dbReference type="Pfam" id="PF00005">
    <property type="entry name" value="ABC_tran"/>
    <property type="match status" value="2"/>
</dbReference>
<dbReference type="Gene3D" id="3.40.50.300">
    <property type="entry name" value="P-loop containing nucleotide triphosphate hydrolases"/>
    <property type="match status" value="2"/>
</dbReference>
<comment type="similarity">
    <text evidence="2">Belongs to the ABC transporter superfamily.</text>
</comment>
<evidence type="ECO:0000256" key="9">
    <source>
        <dbReference type="ARBA" id="ARBA00023136"/>
    </source>
</evidence>
<name>A0A031K7Y0_9SPHN</name>
<comment type="subcellular location">
    <subcellularLocation>
        <location evidence="1">Cell inner membrane</location>
        <topology evidence="1">Peripheral membrane protein</topology>
    </subcellularLocation>
</comment>
<dbReference type="SUPFAM" id="SSF52540">
    <property type="entry name" value="P-loop containing nucleoside triphosphate hydrolases"/>
    <property type="match status" value="2"/>
</dbReference>
<dbReference type="SMART" id="SM00382">
    <property type="entry name" value="AAA"/>
    <property type="match status" value="2"/>
</dbReference>
<proteinExistence type="inferred from homology"/>
<dbReference type="InterPro" id="IPR017871">
    <property type="entry name" value="ABC_transporter-like_CS"/>
</dbReference>
<keyword evidence="9" id="KW-0472">Membrane</keyword>
<dbReference type="STRING" id="158500.BES08_02460"/>
<dbReference type="PANTHER" id="PTHR43297">
    <property type="entry name" value="OLIGOPEPTIDE TRANSPORT ATP-BINDING PROTEIN APPD"/>
    <property type="match status" value="1"/>
</dbReference>
<evidence type="ECO:0000256" key="3">
    <source>
        <dbReference type="ARBA" id="ARBA00022448"/>
    </source>
</evidence>
<gene>
    <name evidence="11" type="ORF">BV97_00480</name>
</gene>
<dbReference type="PROSITE" id="PS00211">
    <property type="entry name" value="ABC_TRANSPORTER_1"/>
    <property type="match status" value="2"/>
</dbReference>
<dbReference type="GO" id="GO:0016887">
    <property type="term" value="F:ATP hydrolysis activity"/>
    <property type="evidence" value="ECO:0007669"/>
    <property type="project" value="InterPro"/>
</dbReference>
<evidence type="ECO:0000313" key="12">
    <source>
        <dbReference type="Proteomes" id="UP000024329"/>
    </source>
</evidence>
<feature type="domain" description="ABC transporter" evidence="10">
    <location>
        <begin position="31"/>
        <end position="278"/>
    </location>
</feature>
<reference evidence="11 12" key="1">
    <citation type="submission" date="2014-03" db="EMBL/GenBank/DDBJ databases">
        <title>Whole genome sequence of Novosphingobium resinovorum KF1.</title>
        <authorList>
            <person name="Gan H.M."/>
            <person name="Gan H.Y."/>
            <person name="Chew T.H."/>
            <person name="Savka M.A."/>
        </authorList>
    </citation>
    <scope>NUCLEOTIDE SEQUENCE [LARGE SCALE GENOMIC DNA]</scope>
    <source>
        <strain evidence="11 12">KF1</strain>
    </source>
</reference>
<dbReference type="InterPro" id="IPR003439">
    <property type="entry name" value="ABC_transporter-like_ATP-bd"/>
</dbReference>
<evidence type="ECO:0000259" key="10">
    <source>
        <dbReference type="PROSITE" id="PS50893"/>
    </source>
</evidence>
<keyword evidence="8" id="KW-1278">Translocase</keyword>
<dbReference type="InterPro" id="IPR050388">
    <property type="entry name" value="ABC_Ni/Peptide_Import"/>
</dbReference>
<protein>
    <submittedName>
        <fullName evidence="11">Putative ABC transporter ATP-binding protein</fullName>
    </submittedName>
</protein>
<keyword evidence="4" id="KW-1003">Cell membrane</keyword>
<dbReference type="InterPro" id="IPR027417">
    <property type="entry name" value="P-loop_NTPase"/>
</dbReference>
<evidence type="ECO:0000256" key="5">
    <source>
        <dbReference type="ARBA" id="ARBA00022519"/>
    </source>
</evidence>
<accession>A0A031K7Y0</accession>
<sequence>MTQAQSGLPADNVVTLDIRHRRPEPPAEPLLSVRNLHVVTAQGRELVRDVSFELAAGGTLGIVGESGSGKSLTCRAILDVLPPGLNIASGSIRFGDVDLSRLDTASWKDLRGKALSAVFQDPGSYLNPSIPVGRQLVEAIRATLRLGRTAARDRALELLRQVGFEDASAVYRQYPFELSGGMAQRVLIAIAICAGPRLLIADEATTALDVTVQAEVLDLIDRLRRDQALTLILVSHDLAVVSQICEHVIVMRDGAIVDAGPTRSVLGNPQSAYTRSLIEDHAVHTIESACPASVSGKRTPLLAVKGLHAGYGIRTVIEDVDLELAPGEILGLIGETGSGKTTLLRTILGLIPTASGTIELDGARIDGLKAGPLRELRRSGALQYVFQDPLRSLDPDLTIAASVTEGLHLRGETDGTSIAQALGEALQAVGLDAALASRLPRHLSGGQRQRAVIARALALDPRVLLLDEPVSALDAVNRLHVLKLLRGLAQEKGIAQVFISHDLSSVAGIADRVAVLYRGRIVESGPADQVLADPSHPYTRRLLAAAPRLSAQRSAAPAVFTAH</sequence>
<dbReference type="GO" id="GO:0015833">
    <property type="term" value="P:peptide transport"/>
    <property type="evidence" value="ECO:0007669"/>
    <property type="project" value="InterPro"/>
</dbReference>
<organism evidence="11 12">
    <name type="scientific">Novosphingobium resinovorum</name>
    <dbReference type="NCBI Taxonomy" id="158500"/>
    <lineage>
        <taxon>Bacteria</taxon>
        <taxon>Pseudomonadati</taxon>
        <taxon>Pseudomonadota</taxon>
        <taxon>Alphaproteobacteria</taxon>
        <taxon>Sphingomonadales</taxon>
        <taxon>Sphingomonadaceae</taxon>
        <taxon>Novosphingobium</taxon>
    </lineage>
</organism>
<evidence type="ECO:0000256" key="7">
    <source>
        <dbReference type="ARBA" id="ARBA00022840"/>
    </source>
</evidence>
<evidence type="ECO:0000313" key="11">
    <source>
        <dbReference type="EMBL" id="EZP84722.1"/>
    </source>
</evidence>
<keyword evidence="7 11" id="KW-0067">ATP-binding</keyword>
<dbReference type="Proteomes" id="UP000024329">
    <property type="component" value="Unassembled WGS sequence"/>
</dbReference>
<keyword evidence="5" id="KW-0997">Cell inner membrane</keyword>
<dbReference type="Pfam" id="PF08352">
    <property type="entry name" value="oligo_HPY"/>
    <property type="match status" value="1"/>
</dbReference>
<dbReference type="EMBL" id="JFYZ01000001">
    <property type="protein sequence ID" value="EZP84722.1"/>
    <property type="molecule type" value="Genomic_DNA"/>
</dbReference>
<dbReference type="GO" id="GO:0005886">
    <property type="term" value="C:plasma membrane"/>
    <property type="evidence" value="ECO:0007669"/>
    <property type="project" value="UniProtKB-SubCell"/>
</dbReference>
<dbReference type="AlphaFoldDB" id="A0A031K7Y0"/>
<dbReference type="eggNOG" id="COG4172">
    <property type="taxonomic scope" value="Bacteria"/>
</dbReference>
<dbReference type="CDD" id="cd03257">
    <property type="entry name" value="ABC_NikE_OppD_transporters"/>
    <property type="match status" value="2"/>
</dbReference>
<dbReference type="PANTHER" id="PTHR43297:SF14">
    <property type="entry name" value="ATPASE AAA-TYPE CORE DOMAIN-CONTAINING PROTEIN"/>
    <property type="match status" value="1"/>
</dbReference>
<dbReference type="PATRIC" id="fig|158500.4.peg.497"/>
<evidence type="ECO:0000256" key="1">
    <source>
        <dbReference type="ARBA" id="ARBA00004417"/>
    </source>
</evidence>
<comment type="caution">
    <text evidence="11">The sequence shown here is derived from an EMBL/GenBank/DDBJ whole genome shotgun (WGS) entry which is preliminary data.</text>
</comment>
<evidence type="ECO:0000256" key="4">
    <source>
        <dbReference type="ARBA" id="ARBA00022475"/>
    </source>
</evidence>
<dbReference type="GO" id="GO:0005524">
    <property type="term" value="F:ATP binding"/>
    <property type="evidence" value="ECO:0007669"/>
    <property type="project" value="UniProtKB-KW"/>
</dbReference>
<dbReference type="PROSITE" id="PS50893">
    <property type="entry name" value="ABC_TRANSPORTER_2"/>
    <property type="match status" value="2"/>
</dbReference>